<dbReference type="Pfam" id="PF20092">
    <property type="entry name" value="DUF6483"/>
    <property type="match status" value="1"/>
</dbReference>
<evidence type="ECO:0000313" key="1">
    <source>
        <dbReference type="EMBL" id="CUN39987.1"/>
    </source>
</evidence>
<proteinExistence type="predicted"/>
<dbReference type="EMBL" id="CZBP01000005">
    <property type="protein sequence ID" value="CUP81388.1"/>
    <property type="molecule type" value="Genomic_DNA"/>
</dbReference>
<dbReference type="InterPro" id="IPR045507">
    <property type="entry name" value="DUF6483"/>
</dbReference>
<evidence type="ECO:0000313" key="4">
    <source>
        <dbReference type="Proteomes" id="UP000095762"/>
    </source>
</evidence>
<evidence type="ECO:0000313" key="2">
    <source>
        <dbReference type="EMBL" id="CUP81388.1"/>
    </source>
</evidence>
<dbReference type="GeneID" id="75079700"/>
<evidence type="ECO:0000313" key="3">
    <source>
        <dbReference type="Proteomes" id="UP000095447"/>
    </source>
</evidence>
<dbReference type="Proteomes" id="UP000095447">
    <property type="component" value="Unassembled WGS sequence"/>
</dbReference>
<dbReference type="AlphaFoldDB" id="A0A173WNC1"/>
<sequence>MAVQDDHMIRNIQDVGRLIAKLLLHEQQPNYKLPEKEADYTEADRLFATIMKLAEEGKINEAENELYMGMVEDDVDYLELALTFYLYLNDMDGDFLDDNGYSREEVLEGMKDLASDWGVTGLEAF</sequence>
<name>A0A173WNC1_9FIRM</name>
<dbReference type="Proteomes" id="UP000095762">
    <property type="component" value="Unassembled WGS sequence"/>
</dbReference>
<dbReference type="RefSeq" id="WP_008704036.1">
    <property type="nucleotide sequence ID" value="NZ_CYZA01000001.1"/>
</dbReference>
<gene>
    <name evidence="1" type="ORF">ERS852395_00206</name>
    <name evidence="2" type="ORF">ERS852569_00847</name>
</gene>
<dbReference type="EMBL" id="CYZA01000001">
    <property type="protein sequence ID" value="CUN39987.1"/>
    <property type="molecule type" value="Genomic_DNA"/>
</dbReference>
<protein>
    <submittedName>
        <fullName evidence="1">Uncharacterized protein</fullName>
    </submittedName>
</protein>
<accession>A0A173WNC1</accession>
<reference evidence="3 4" key="1">
    <citation type="submission" date="2015-09" db="EMBL/GenBank/DDBJ databases">
        <authorList>
            <consortium name="Pathogen Informatics"/>
        </authorList>
    </citation>
    <scope>NUCLEOTIDE SEQUENCE [LARGE SCALE GENOMIC DNA]</scope>
    <source>
        <strain evidence="1 3">2789STDY5608838</strain>
        <strain evidence="2 4">2789STDY5834957</strain>
    </source>
</reference>
<organism evidence="1 3">
    <name type="scientific">Blautia obeum</name>
    <dbReference type="NCBI Taxonomy" id="40520"/>
    <lineage>
        <taxon>Bacteria</taxon>
        <taxon>Bacillati</taxon>
        <taxon>Bacillota</taxon>
        <taxon>Clostridia</taxon>
        <taxon>Lachnospirales</taxon>
        <taxon>Lachnospiraceae</taxon>
        <taxon>Blautia</taxon>
    </lineage>
</organism>